<reference evidence="2 3" key="1">
    <citation type="submission" date="2018-08" db="EMBL/GenBank/DDBJ databases">
        <title>Whole genome sequence analysis of Dermacoccus abyssi bacteria isolated from Deep Mariana trench Micromonospora spp reveals genes involved in the environmental adaptation and production of secondary metabolites.</title>
        <authorList>
            <person name="Abdel-Mageed W.M."/>
            <person name="Lehri B."/>
            <person name="Nouioui I."/>
            <person name="Goodfellow I."/>
            <person name="Jaspars M."/>
            <person name="Karlyshev A."/>
        </authorList>
    </citation>
    <scope>NUCLEOTIDE SEQUENCE [LARGE SCALE GENOMIC DNA]</scope>
    <source>
        <strain evidence="2 3">MT1.1</strain>
    </source>
</reference>
<dbReference type="AlphaFoldDB" id="A0A417Z2Z6"/>
<sequence>MTAVPIMTAGDGDSRGDESTDARTTHAALDESSVEAPATSAVEDDPLTAARAALARAQRGAAERGFRPGSRPMRRSPRATDTHDARKGRGGRNGRDPLLLGNNMKRLLEDRGWNVDVAAGTVMSRWADLVGPGVADHASPVSFENGILTVRAESTAWATQLTLLASTIIRSIEQGVGDGVVAELKIVGPSAPSWVRGPRRVAGRGPRDTYG</sequence>
<feature type="compositionally biased region" description="Basic and acidic residues" evidence="1">
    <location>
        <begin position="78"/>
        <end position="87"/>
    </location>
</feature>
<evidence type="ECO:0000313" key="2">
    <source>
        <dbReference type="EMBL" id="RHW45009.1"/>
    </source>
</evidence>
<feature type="compositionally biased region" description="Low complexity" evidence="1">
    <location>
        <begin position="49"/>
        <end position="60"/>
    </location>
</feature>
<feature type="region of interest" description="Disordered" evidence="1">
    <location>
        <begin position="1"/>
        <end position="98"/>
    </location>
</feature>
<comment type="caution">
    <text evidence="2">The sequence shown here is derived from an EMBL/GenBank/DDBJ whole genome shotgun (WGS) entry which is preliminary data.</text>
</comment>
<protein>
    <submittedName>
        <fullName evidence="2">DUF721 domain-containing protein</fullName>
    </submittedName>
</protein>
<dbReference type="EMBL" id="QWLM01000012">
    <property type="protein sequence ID" value="RHW45009.1"/>
    <property type="molecule type" value="Genomic_DNA"/>
</dbReference>
<evidence type="ECO:0000313" key="3">
    <source>
        <dbReference type="Proteomes" id="UP000285376"/>
    </source>
</evidence>
<gene>
    <name evidence="2" type="ORF">D1832_10640</name>
</gene>
<organism evidence="2 3">
    <name type="scientific">Dermacoccus abyssi</name>
    <dbReference type="NCBI Taxonomy" id="322596"/>
    <lineage>
        <taxon>Bacteria</taxon>
        <taxon>Bacillati</taxon>
        <taxon>Actinomycetota</taxon>
        <taxon>Actinomycetes</taxon>
        <taxon>Micrococcales</taxon>
        <taxon>Dermacoccaceae</taxon>
        <taxon>Dermacoccus</taxon>
    </lineage>
</organism>
<dbReference type="InterPro" id="IPR007922">
    <property type="entry name" value="DciA-like"/>
</dbReference>
<feature type="compositionally biased region" description="Basic and acidic residues" evidence="1">
    <location>
        <begin position="12"/>
        <end position="24"/>
    </location>
</feature>
<accession>A0A417Z2Z6</accession>
<proteinExistence type="predicted"/>
<name>A0A417Z2Z6_9MICO</name>
<dbReference type="Pfam" id="PF05258">
    <property type="entry name" value="DciA"/>
    <property type="match status" value="1"/>
</dbReference>
<evidence type="ECO:0000256" key="1">
    <source>
        <dbReference type="SAM" id="MobiDB-lite"/>
    </source>
</evidence>
<dbReference type="Proteomes" id="UP000285376">
    <property type="component" value="Unassembled WGS sequence"/>
</dbReference>
<dbReference type="PANTHER" id="PTHR36456:SF1">
    <property type="entry name" value="UPF0232 PROTEIN SCO3875"/>
    <property type="match status" value="1"/>
</dbReference>
<dbReference type="PANTHER" id="PTHR36456">
    <property type="entry name" value="UPF0232 PROTEIN SCO3875"/>
    <property type="match status" value="1"/>
</dbReference>